<dbReference type="SUPFAM" id="SSF48452">
    <property type="entry name" value="TPR-like"/>
    <property type="match status" value="2"/>
</dbReference>
<dbReference type="GO" id="GO:0005886">
    <property type="term" value="C:plasma membrane"/>
    <property type="evidence" value="ECO:0007669"/>
    <property type="project" value="UniProtKB-SubCell"/>
</dbReference>
<evidence type="ECO:0000256" key="3">
    <source>
        <dbReference type="ARBA" id="ARBA00006600"/>
    </source>
</evidence>
<dbReference type="PROSITE" id="PS50005">
    <property type="entry name" value="TPR"/>
    <property type="match status" value="1"/>
</dbReference>
<evidence type="ECO:0000256" key="2">
    <source>
        <dbReference type="ARBA" id="ARBA00004496"/>
    </source>
</evidence>
<evidence type="ECO:0000256" key="1">
    <source>
        <dbReference type="ARBA" id="ARBA00004236"/>
    </source>
</evidence>
<comment type="subcellular location">
    <subcellularLocation>
        <location evidence="1">Cell membrane</location>
    </subcellularLocation>
    <subcellularLocation>
        <location evidence="2">Cytoplasm</location>
    </subcellularLocation>
</comment>
<evidence type="ECO:0000256" key="10">
    <source>
        <dbReference type="PROSITE-ProRule" id="PRU00339"/>
    </source>
</evidence>
<dbReference type="GO" id="GO:0005092">
    <property type="term" value="F:GDP-dissociation inhibitor activity"/>
    <property type="evidence" value="ECO:0007669"/>
    <property type="project" value="TreeGrafter"/>
</dbReference>
<evidence type="ECO:0000256" key="5">
    <source>
        <dbReference type="ARBA" id="ARBA00022490"/>
    </source>
</evidence>
<dbReference type="InterPro" id="IPR019734">
    <property type="entry name" value="TPR_rpt"/>
</dbReference>
<accession>A0A3G5APL1</accession>
<keyword evidence="8 10" id="KW-0802">TPR repeat</keyword>
<evidence type="ECO:0000256" key="4">
    <source>
        <dbReference type="ARBA" id="ARBA00022475"/>
    </source>
</evidence>
<keyword evidence="5" id="KW-0963">Cytoplasm</keyword>
<feature type="repeat" description="TPR" evidence="10">
    <location>
        <begin position="279"/>
        <end position="312"/>
    </location>
</feature>
<dbReference type="Pfam" id="PF13424">
    <property type="entry name" value="TPR_12"/>
    <property type="match status" value="3"/>
</dbReference>
<dbReference type="PANTHER" id="PTHR45954:SF1">
    <property type="entry name" value="LD33695P"/>
    <property type="match status" value="1"/>
</dbReference>
<dbReference type="EMBL" id="MH979825">
    <property type="protein sequence ID" value="AYV89280.1"/>
    <property type="molecule type" value="mRNA"/>
</dbReference>
<organism evidence="12">
    <name type="scientific">Tetranychus evansi</name>
    <name type="common">red spider mite</name>
    <dbReference type="NCBI Taxonomy" id="178897"/>
    <lineage>
        <taxon>Eukaryota</taxon>
        <taxon>Metazoa</taxon>
        <taxon>Ecdysozoa</taxon>
        <taxon>Arthropoda</taxon>
        <taxon>Chelicerata</taxon>
        <taxon>Arachnida</taxon>
        <taxon>Acari</taxon>
        <taxon>Acariformes</taxon>
        <taxon>Trombidiformes</taxon>
        <taxon>Prostigmata</taxon>
        <taxon>Eleutherengona</taxon>
        <taxon>Raphignathae</taxon>
        <taxon>Tetranychoidea</taxon>
        <taxon>Tetranychidae</taxon>
        <taxon>Tetranychus</taxon>
    </lineage>
</organism>
<evidence type="ECO:0000256" key="11">
    <source>
        <dbReference type="SAM" id="MobiDB-lite"/>
    </source>
</evidence>
<dbReference type="SMART" id="SM00390">
    <property type="entry name" value="GoLoco"/>
    <property type="match status" value="2"/>
</dbReference>
<dbReference type="SMART" id="SM00028">
    <property type="entry name" value="TPR"/>
    <property type="match status" value="6"/>
</dbReference>
<dbReference type="Pfam" id="PF02188">
    <property type="entry name" value="GoLoco"/>
    <property type="match status" value="2"/>
</dbReference>
<sequence>MAANSQNLKTSTNVSTTSNTCLELALEGERLCKSCDFEGGINFFEAAINIGTTDKKTLSAIYSQIGNAHFYLSNYETALHYHTLDLQLAKSMKDIIGEAKASGNLGNTLKMLGQFEEAAIYCDKHFQISRSLNDKVGEGRALYNLGNVYHTKGKHLASNSFQDPGDFPDYVRNCFLKAVDYYERNLQLMIELGDKSAQGRALGNLGNTHYLLGNFDQAIYYHTERLRIAQEFKDKAAERRAHCNLGNAHIFLWDFEKAIYNFKQTLIIAQELRDKVLEAQAYYSLGNTYTLLRDFKTSIEYHLKHLELAQELSDQVGEGRAYWSLSNAFNSIGNHKEALSFAYKHLDVSKKIGDKIGQETASKTISELRLLLNKEGFTTTTVNKTEKTPERPKNKRLSMENMNLLKLTPSKHDEDIFIPSVSTNNSVASGSRSNIASNTNIAIKAEEEDRFLDLLVKSQGKRMNDQRCSFDPLDNKENCRPKSSRSKRGAASTQKHDNPAVPINNQLDLNSNNGSKSHSNTLRGNNSTTSNTRSMGNSQSGSSAYSTSESTHLLPNNNDNPDDLFSLIETMQSRRFDEQRAPLLKRSFTINGSDYCLG</sequence>
<evidence type="ECO:0000256" key="9">
    <source>
        <dbReference type="ARBA" id="ARBA00023136"/>
    </source>
</evidence>
<keyword evidence="9" id="KW-0472">Membrane</keyword>
<dbReference type="InterPro" id="IPR052386">
    <property type="entry name" value="GPSM"/>
</dbReference>
<evidence type="ECO:0000256" key="7">
    <source>
        <dbReference type="ARBA" id="ARBA00022737"/>
    </source>
</evidence>
<name>A0A3G5APL1_9ACAR</name>
<dbReference type="PROSITE" id="PS50877">
    <property type="entry name" value="GOLOCO"/>
    <property type="match status" value="2"/>
</dbReference>
<comment type="similarity">
    <text evidence="3">Belongs to the GPSM family.</text>
</comment>
<keyword evidence="6" id="KW-0597">Phosphoprotein</keyword>
<feature type="compositionally biased region" description="Polar residues" evidence="11">
    <location>
        <begin position="503"/>
        <end position="533"/>
    </location>
</feature>
<keyword evidence="4" id="KW-1003">Cell membrane</keyword>
<dbReference type="GO" id="GO:0001965">
    <property type="term" value="F:G-protein alpha-subunit binding"/>
    <property type="evidence" value="ECO:0007669"/>
    <property type="project" value="TreeGrafter"/>
</dbReference>
<protein>
    <submittedName>
        <fullName evidence="12">G-protein-signaling modulator 2-like protein</fullName>
    </submittedName>
</protein>
<keyword evidence="7" id="KW-0677">Repeat</keyword>
<dbReference type="PANTHER" id="PTHR45954">
    <property type="entry name" value="LD33695P"/>
    <property type="match status" value="1"/>
</dbReference>
<feature type="region of interest" description="Disordered" evidence="11">
    <location>
        <begin position="461"/>
        <end position="564"/>
    </location>
</feature>
<dbReference type="AlphaFoldDB" id="A0A3G5APL1"/>
<dbReference type="InterPro" id="IPR003109">
    <property type="entry name" value="GoLoco_motif"/>
</dbReference>
<dbReference type="InterPro" id="IPR011990">
    <property type="entry name" value="TPR-like_helical_dom_sf"/>
</dbReference>
<proteinExistence type="evidence at transcript level"/>
<evidence type="ECO:0000313" key="12">
    <source>
        <dbReference type="EMBL" id="AYV89280.1"/>
    </source>
</evidence>
<dbReference type="Gene3D" id="1.25.40.10">
    <property type="entry name" value="Tetratricopeptide repeat domain"/>
    <property type="match status" value="2"/>
</dbReference>
<evidence type="ECO:0000256" key="8">
    <source>
        <dbReference type="ARBA" id="ARBA00022803"/>
    </source>
</evidence>
<feature type="compositionally biased region" description="Low complexity" evidence="11">
    <location>
        <begin position="534"/>
        <end position="559"/>
    </location>
</feature>
<dbReference type="GO" id="GO:0000132">
    <property type="term" value="P:establishment of mitotic spindle orientation"/>
    <property type="evidence" value="ECO:0007669"/>
    <property type="project" value="TreeGrafter"/>
</dbReference>
<evidence type="ECO:0000256" key="6">
    <source>
        <dbReference type="ARBA" id="ARBA00022553"/>
    </source>
</evidence>
<reference evidence="12" key="1">
    <citation type="submission" date="2018-09" db="EMBL/GenBank/DDBJ databases">
        <title>Identification of saliva proteins of spider mite Tetranychus evansi by transcriptome and LC-MS/MS approach.</title>
        <authorList>
            <person name="Huang H.-J."/>
            <person name="Cui J.-R."/>
            <person name="Hong X.-Y."/>
        </authorList>
    </citation>
    <scope>NUCLEOTIDE SEQUENCE</scope>
</reference>
<dbReference type="FunFam" id="1.25.40.10:FF:000043">
    <property type="entry name" value="G-protein-signaling modulator 2 isoform X1"/>
    <property type="match status" value="1"/>
</dbReference>
<dbReference type="GO" id="GO:0005938">
    <property type="term" value="C:cell cortex"/>
    <property type="evidence" value="ECO:0007669"/>
    <property type="project" value="TreeGrafter"/>
</dbReference>